<dbReference type="EMBL" id="JBBPBK010000015">
    <property type="protein sequence ID" value="KAK9268677.1"/>
    <property type="molecule type" value="Genomic_DNA"/>
</dbReference>
<evidence type="ECO:0000313" key="2">
    <source>
        <dbReference type="EMBL" id="KAK9268677.1"/>
    </source>
</evidence>
<organism evidence="2 3">
    <name type="scientific">Liquidambar formosana</name>
    <name type="common">Formosan gum</name>
    <dbReference type="NCBI Taxonomy" id="63359"/>
    <lineage>
        <taxon>Eukaryota</taxon>
        <taxon>Viridiplantae</taxon>
        <taxon>Streptophyta</taxon>
        <taxon>Embryophyta</taxon>
        <taxon>Tracheophyta</taxon>
        <taxon>Spermatophyta</taxon>
        <taxon>Magnoliopsida</taxon>
        <taxon>eudicotyledons</taxon>
        <taxon>Gunneridae</taxon>
        <taxon>Pentapetalae</taxon>
        <taxon>Saxifragales</taxon>
        <taxon>Altingiaceae</taxon>
        <taxon>Liquidambar</taxon>
    </lineage>
</organism>
<evidence type="ECO:0000313" key="3">
    <source>
        <dbReference type="Proteomes" id="UP001415857"/>
    </source>
</evidence>
<comment type="caution">
    <text evidence="2">The sequence shown here is derived from an EMBL/GenBank/DDBJ whole genome shotgun (WGS) entry which is preliminary data.</text>
</comment>
<gene>
    <name evidence="2" type="ORF">L1049_000437</name>
</gene>
<keyword evidence="3" id="KW-1185">Reference proteome</keyword>
<name>A0AAP0R2V5_LIQFO</name>
<dbReference type="Proteomes" id="UP001415857">
    <property type="component" value="Unassembled WGS sequence"/>
</dbReference>
<proteinExistence type="predicted"/>
<keyword evidence="1" id="KW-0812">Transmembrane</keyword>
<evidence type="ECO:0000256" key="1">
    <source>
        <dbReference type="SAM" id="Phobius"/>
    </source>
</evidence>
<feature type="transmembrane region" description="Helical" evidence="1">
    <location>
        <begin position="53"/>
        <end position="73"/>
    </location>
</feature>
<sequence length="115" mass="13511">MLSLHNVGHLRGLPESQHFLGVAMTQRRRAFASHGRLWCIKKPIKVIIWERNVLSFFTFFPFFFKILLLGGPVNVKHDFSMFKDLMVCGVVFMLWIKIIKSTIYMLLLLSNEIER</sequence>
<accession>A0AAP0R2V5</accession>
<keyword evidence="1" id="KW-0472">Membrane</keyword>
<reference evidence="2 3" key="1">
    <citation type="journal article" date="2024" name="Plant J.">
        <title>Genome sequences and population genomics reveal climatic adaptation and genomic divergence between two closely related sweetgum species.</title>
        <authorList>
            <person name="Xu W.Q."/>
            <person name="Ren C.Q."/>
            <person name="Zhang X.Y."/>
            <person name="Comes H.P."/>
            <person name="Liu X.H."/>
            <person name="Li Y.G."/>
            <person name="Kettle C.J."/>
            <person name="Jalonen R."/>
            <person name="Gaisberger H."/>
            <person name="Ma Y.Z."/>
            <person name="Qiu Y.X."/>
        </authorList>
    </citation>
    <scope>NUCLEOTIDE SEQUENCE [LARGE SCALE GENOMIC DNA]</scope>
    <source>
        <strain evidence="2">Hangzhou</strain>
    </source>
</reference>
<feature type="transmembrane region" description="Helical" evidence="1">
    <location>
        <begin position="85"/>
        <end position="109"/>
    </location>
</feature>
<keyword evidence="1" id="KW-1133">Transmembrane helix</keyword>
<protein>
    <submittedName>
        <fullName evidence="2">Uncharacterized protein</fullName>
    </submittedName>
</protein>
<dbReference type="AlphaFoldDB" id="A0AAP0R2V5"/>